<reference evidence="1 2" key="1">
    <citation type="journal article" date="2016" name="Sci. Rep.">
        <title>The Dendrobium catenatum Lindl. genome sequence provides insights into polysaccharide synthase, floral development and adaptive evolution.</title>
        <authorList>
            <person name="Zhang G.Q."/>
            <person name="Xu Q."/>
            <person name="Bian C."/>
            <person name="Tsai W.C."/>
            <person name="Yeh C.M."/>
            <person name="Liu K.W."/>
            <person name="Yoshida K."/>
            <person name="Zhang L.S."/>
            <person name="Chang S.B."/>
            <person name="Chen F."/>
            <person name="Shi Y."/>
            <person name="Su Y.Y."/>
            <person name="Zhang Y.Q."/>
            <person name="Chen L.J."/>
            <person name="Yin Y."/>
            <person name="Lin M."/>
            <person name="Huang H."/>
            <person name="Deng H."/>
            <person name="Wang Z.W."/>
            <person name="Zhu S.L."/>
            <person name="Zhao X."/>
            <person name="Deng C."/>
            <person name="Niu S.C."/>
            <person name="Huang J."/>
            <person name="Wang M."/>
            <person name="Liu G.H."/>
            <person name="Yang H.J."/>
            <person name="Xiao X.J."/>
            <person name="Hsiao Y.Y."/>
            <person name="Wu W.L."/>
            <person name="Chen Y.Y."/>
            <person name="Mitsuda N."/>
            <person name="Ohme-Takagi M."/>
            <person name="Luo Y.B."/>
            <person name="Van de Peer Y."/>
            <person name="Liu Z.J."/>
        </authorList>
    </citation>
    <scope>NUCLEOTIDE SEQUENCE [LARGE SCALE GENOMIC DNA]</scope>
    <source>
        <tissue evidence="1">The whole plant</tissue>
    </source>
</reference>
<organism evidence="1 2">
    <name type="scientific">Dendrobium catenatum</name>
    <dbReference type="NCBI Taxonomy" id="906689"/>
    <lineage>
        <taxon>Eukaryota</taxon>
        <taxon>Viridiplantae</taxon>
        <taxon>Streptophyta</taxon>
        <taxon>Embryophyta</taxon>
        <taxon>Tracheophyta</taxon>
        <taxon>Spermatophyta</taxon>
        <taxon>Magnoliopsida</taxon>
        <taxon>Liliopsida</taxon>
        <taxon>Asparagales</taxon>
        <taxon>Orchidaceae</taxon>
        <taxon>Epidendroideae</taxon>
        <taxon>Malaxideae</taxon>
        <taxon>Dendrobiinae</taxon>
        <taxon>Dendrobium</taxon>
    </lineage>
</organism>
<sequence>MSGIDSSSLAEILPRPPNRQFKLGSEDFPPFRCVVAGVTEKGKVLVPSVNPFSCALPMSNDSHVISRFYNVDCFSDFCAHYINAII</sequence>
<reference evidence="1 2" key="2">
    <citation type="journal article" date="2017" name="Nature">
        <title>The Apostasia genome and the evolution of orchids.</title>
        <authorList>
            <person name="Zhang G.Q."/>
            <person name="Liu K.W."/>
            <person name="Li Z."/>
            <person name="Lohaus R."/>
            <person name="Hsiao Y.Y."/>
            <person name="Niu S.C."/>
            <person name="Wang J.Y."/>
            <person name="Lin Y.C."/>
            <person name="Xu Q."/>
            <person name="Chen L.J."/>
            <person name="Yoshida K."/>
            <person name="Fujiwara S."/>
            <person name="Wang Z.W."/>
            <person name="Zhang Y.Q."/>
            <person name="Mitsuda N."/>
            <person name="Wang M."/>
            <person name="Liu G.H."/>
            <person name="Pecoraro L."/>
            <person name="Huang H.X."/>
            <person name="Xiao X.J."/>
            <person name="Lin M."/>
            <person name="Wu X.Y."/>
            <person name="Wu W.L."/>
            <person name="Chen Y.Y."/>
            <person name="Chang S.B."/>
            <person name="Sakamoto S."/>
            <person name="Ohme-Takagi M."/>
            <person name="Yagi M."/>
            <person name="Zeng S.J."/>
            <person name="Shen C.Y."/>
            <person name="Yeh C.M."/>
            <person name="Luo Y.B."/>
            <person name="Tsai W.C."/>
            <person name="Van de Peer Y."/>
            <person name="Liu Z.J."/>
        </authorList>
    </citation>
    <scope>NUCLEOTIDE SEQUENCE [LARGE SCALE GENOMIC DNA]</scope>
    <source>
        <tissue evidence="1">The whole plant</tissue>
    </source>
</reference>
<evidence type="ECO:0000313" key="1">
    <source>
        <dbReference type="EMBL" id="PKU62435.1"/>
    </source>
</evidence>
<evidence type="ECO:0000313" key="2">
    <source>
        <dbReference type="Proteomes" id="UP000233837"/>
    </source>
</evidence>
<dbReference type="Proteomes" id="UP000233837">
    <property type="component" value="Unassembled WGS sequence"/>
</dbReference>
<protein>
    <submittedName>
        <fullName evidence="1">Uncharacterized protein</fullName>
    </submittedName>
</protein>
<gene>
    <name evidence="1" type="ORF">MA16_Dca028613</name>
</gene>
<proteinExistence type="predicted"/>
<name>A0A2I0VGB2_9ASPA</name>
<keyword evidence="2" id="KW-1185">Reference proteome</keyword>
<accession>A0A2I0VGB2</accession>
<dbReference type="AlphaFoldDB" id="A0A2I0VGB2"/>
<dbReference type="EMBL" id="KZ504392">
    <property type="protein sequence ID" value="PKU62435.1"/>
    <property type="molecule type" value="Genomic_DNA"/>
</dbReference>